<reference evidence="4" key="3">
    <citation type="journal article" date="2018" name="Mol. Plant Microbe Interact.">
        <title>Genome sequence resources for the wheat stripe rust pathogen (Puccinia striiformis f. sp. tritici) and the barley stripe rust pathogen (Puccinia striiformis f. sp. hordei).</title>
        <authorList>
            <person name="Xia C."/>
            <person name="Wang M."/>
            <person name="Yin C."/>
            <person name="Cornejo O.E."/>
            <person name="Hulbert S.H."/>
            <person name="Chen X."/>
        </authorList>
    </citation>
    <scope>NUCLEOTIDE SEQUENCE [LARGE SCALE GENOMIC DNA]</scope>
    <source>
        <strain evidence="4">93TX-2</strain>
    </source>
</reference>
<dbReference type="AlphaFoldDB" id="A0A2S4WIV5"/>
<feature type="region of interest" description="Disordered" evidence="1">
    <location>
        <begin position="525"/>
        <end position="585"/>
    </location>
</feature>
<proteinExistence type="predicted"/>
<keyword evidence="2" id="KW-0472">Membrane</keyword>
<reference evidence="3 4" key="1">
    <citation type="submission" date="2017-12" db="EMBL/GenBank/DDBJ databases">
        <title>Gene loss provides genomic basis for host adaptation in cereal stripe rust fungi.</title>
        <authorList>
            <person name="Xia C."/>
        </authorList>
    </citation>
    <scope>NUCLEOTIDE SEQUENCE [LARGE SCALE GENOMIC DNA]</scope>
    <source>
        <strain evidence="3 4">93TX-2</strain>
    </source>
</reference>
<feature type="region of interest" description="Disordered" evidence="1">
    <location>
        <begin position="308"/>
        <end position="346"/>
    </location>
</feature>
<keyword evidence="2" id="KW-1133">Transmembrane helix</keyword>
<protein>
    <submittedName>
        <fullName evidence="3">Uncharacterized protein</fullName>
    </submittedName>
</protein>
<name>A0A2S4WIV5_9BASI</name>
<accession>A0A2S4WIV5</accession>
<dbReference type="EMBL" id="PKSM01000018">
    <property type="protein sequence ID" value="POW21669.1"/>
    <property type="molecule type" value="Genomic_DNA"/>
</dbReference>
<dbReference type="OrthoDB" id="2504265at2759"/>
<feature type="compositionally biased region" description="Polar residues" evidence="1">
    <location>
        <begin position="532"/>
        <end position="546"/>
    </location>
</feature>
<reference evidence="4" key="2">
    <citation type="journal article" date="2018" name="BMC Genomics">
        <title>Genomic insights into host adaptation between the wheat stripe rust pathogen (Puccinia striiformis f. sp. tritici) and the barley stripe rust pathogen (Puccinia striiformis f. sp. hordei).</title>
        <authorList>
            <person name="Xia C."/>
            <person name="Wang M."/>
            <person name="Yin C."/>
            <person name="Cornejo O.E."/>
            <person name="Hulbert S.H."/>
            <person name="Chen X."/>
        </authorList>
    </citation>
    <scope>NUCLEOTIDE SEQUENCE [LARGE SCALE GENOMIC DNA]</scope>
    <source>
        <strain evidence="4">93TX-2</strain>
    </source>
</reference>
<evidence type="ECO:0000256" key="2">
    <source>
        <dbReference type="SAM" id="Phobius"/>
    </source>
</evidence>
<feature type="compositionally biased region" description="Basic residues" evidence="1">
    <location>
        <begin position="567"/>
        <end position="578"/>
    </location>
</feature>
<dbReference type="VEuPathDB" id="FungiDB:PSTT_02402"/>
<sequence length="585" mass="65034">MSDSVAVANTSQALRVTDAPTNVTSTPGYHLPTATHESRLPVVAENVTSPEIQEIGSIDDEEITSILGMNNDVAPSELGDSPEQDTGSLPSVVFMIPLPAPLIGRRSKDTTPFLIYSPPRRIYERPQKNDEGKRPKEKLFKRVVRLYQKEVRKGEQLKRKEIPNEGKFRSVIKARGALVRGAHMMSNWLPSSCVETLARVPPKHKLGEILVLFPEFSGETRPEESEQPYQPSEEDLLHDLNVLLRKTKKGIVVRLVVVSALLPIAAGIDFFAPVFFVEISIAYLAFQVYGLRKVKALTSKKSKSKKSKASAAKAKAKSQQQVTDGTSAEAVEIRAEDSASNPTEDGPDSYFRVKAIDVATIEPVMKLLYNICTRIDPLCFPPPEGQEIDASERFETVPAEQGGSGIESTDPAVPAKTVLPPTLHRPAPEMVREMVRVFKENLSPEVVERYDLDEERLANDLARYLKKASVEYVTSLKGRPESGMIKRTSKWFSKRGVIKRERKDKRAVKKQIKTEVAQQIAADQAEADRILSENQQTSTPSDSTEPLTPKAEKKLKKQLQKEEKILKKSQKANTNKKGKNPEVVA</sequence>
<feature type="region of interest" description="Disordered" evidence="1">
    <location>
        <begin position="400"/>
        <end position="421"/>
    </location>
</feature>
<comment type="caution">
    <text evidence="3">The sequence shown here is derived from an EMBL/GenBank/DDBJ whole genome shotgun (WGS) entry which is preliminary data.</text>
</comment>
<feature type="transmembrane region" description="Helical" evidence="2">
    <location>
        <begin position="251"/>
        <end position="268"/>
    </location>
</feature>
<keyword evidence="2" id="KW-0812">Transmembrane</keyword>
<dbReference type="VEuPathDB" id="FungiDB:PSHT_02199"/>
<keyword evidence="4" id="KW-1185">Reference proteome</keyword>
<evidence type="ECO:0000256" key="1">
    <source>
        <dbReference type="SAM" id="MobiDB-lite"/>
    </source>
</evidence>
<dbReference type="Proteomes" id="UP000238274">
    <property type="component" value="Unassembled WGS sequence"/>
</dbReference>
<organism evidence="3 4">
    <name type="scientific">Puccinia striiformis</name>
    <dbReference type="NCBI Taxonomy" id="27350"/>
    <lineage>
        <taxon>Eukaryota</taxon>
        <taxon>Fungi</taxon>
        <taxon>Dikarya</taxon>
        <taxon>Basidiomycota</taxon>
        <taxon>Pucciniomycotina</taxon>
        <taxon>Pucciniomycetes</taxon>
        <taxon>Pucciniales</taxon>
        <taxon>Pucciniaceae</taxon>
        <taxon>Puccinia</taxon>
    </lineage>
</organism>
<gene>
    <name evidence="3" type="ORF">PSHT_02199</name>
</gene>
<evidence type="ECO:0000313" key="3">
    <source>
        <dbReference type="EMBL" id="POW21669.1"/>
    </source>
</evidence>
<evidence type="ECO:0000313" key="4">
    <source>
        <dbReference type="Proteomes" id="UP000238274"/>
    </source>
</evidence>